<dbReference type="EMBL" id="JACAZH010000100">
    <property type="protein sequence ID" value="KAF7326483.1"/>
    <property type="molecule type" value="Genomic_DNA"/>
</dbReference>
<evidence type="ECO:0000313" key="6">
    <source>
        <dbReference type="EMBL" id="KAF7326483.1"/>
    </source>
</evidence>
<evidence type="ECO:0000256" key="2">
    <source>
        <dbReference type="ARBA" id="ARBA00022771"/>
    </source>
</evidence>
<dbReference type="PROSITE" id="PS50865">
    <property type="entry name" value="ZF_MYND_2"/>
    <property type="match status" value="1"/>
</dbReference>
<dbReference type="Proteomes" id="UP000623467">
    <property type="component" value="Unassembled WGS sequence"/>
</dbReference>
<dbReference type="InterPro" id="IPR002893">
    <property type="entry name" value="Znf_MYND"/>
</dbReference>
<dbReference type="AlphaFoldDB" id="A0A8H6TYL0"/>
<feature type="domain" description="MYND-type" evidence="5">
    <location>
        <begin position="429"/>
        <end position="477"/>
    </location>
</feature>
<comment type="caution">
    <text evidence="6">The sequence shown here is derived from an EMBL/GenBank/DDBJ whole genome shotgun (WGS) entry which is preliminary data.</text>
</comment>
<evidence type="ECO:0000256" key="3">
    <source>
        <dbReference type="ARBA" id="ARBA00022833"/>
    </source>
</evidence>
<keyword evidence="1" id="KW-0479">Metal-binding</keyword>
<dbReference type="Gene3D" id="6.10.140.2220">
    <property type="match status" value="1"/>
</dbReference>
<evidence type="ECO:0000256" key="4">
    <source>
        <dbReference type="PROSITE-ProRule" id="PRU00134"/>
    </source>
</evidence>
<gene>
    <name evidence="6" type="ORF">MSAN_02509600</name>
</gene>
<keyword evidence="7" id="KW-1185">Reference proteome</keyword>
<accession>A0A8H6TYL0</accession>
<keyword evidence="2 4" id="KW-0863">Zinc-finger</keyword>
<protein>
    <submittedName>
        <fullName evidence="6">MYND-type domain-containing protein</fullName>
    </submittedName>
</protein>
<sequence length="634" mass="70956">MRPEFKLSKLSALPLSDRRVAKLAADASTPVNIVSKAIHQLYGAYRRNPDPGQYAWKLLPVVYAILDPARLPDDTTPELALLHRLVIATSAMTLLFLKNLNVAVVCDVWPCIWAWIHFIDTLDYFPDVSVCGYTRLSLMKQLGNFLFWGHSELVFDTPGVCVFIAHAWANMVARGEVDYAGLLVISDTLATCDHLPQCLEELVEGAGGMDDLARLILTYVDLLVCDLGINESEASRFKLRYSLRNVLVLVSRPTPGVLALQKSLMRAGIVAALSDALIKLASAGALEKVPHVSSYGHSSSTPPCSCHSCVMDLCMQNLTSLLSAMRSPKLEKTLDTDILRTIITGTVSNYRAPNVSEALKHFMGTTLVGATRCYTFMRSLGTVLPEALAIQPSRAFMDSPLWHDWILFTSLAQERLQSFHEFRSSLMSRRSCGNFECNILITQKTDLRRCSACQAQYYCSAECQIISWRAQDHRRICAFTQGSELDDRVEGNNNRFYRFTILRDYQTQKTAILLQKLAHIHRTGNTNFCVIMSFISACCIPRVAPIEEWEHILESHPCIERSATGFREMHVVLEEPLEFASLLRCNSSAQIDGLVALARQIPKGTDVARLETLYPALFEEFLKLANIEVVETYC</sequence>
<evidence type="ECO:0000256" key="1">
    <source>
        <dbReference type="ARBA" id="ARBA00022723"/>
    </source>
</evidence>
<dbReference type="SUPFAM" id="SSF144232">
    <property type="entry name" value="HIT/MYND zinc finger-like"/>
    <property type="match status" value="1"/>
</dbReference>
<proteinExistence type="predicted"/>
<evidence type="ECO:0000259" key="5">
    <source>
        <dbReference type="PROSITE" id="PS50865"/>
    </source>
</evidence>
<dbReference type="OrthoDB" id="2884576at2759"/>
<name>A0A8H6TYL0_9AGAR</name>
<evidence type="ECO:0000313" key="7">
    <source>
        <dbReference type="Proteomes" id="UP000623467"/>
    </source>
</evidence>
<reference evidence="6" key="1">
    <citation type="submission" date="2020-05" db="EMBL/GenBank/DDBJ databases">
        <title>Mycena genomes resolve the evolution of fungal bioluminescence.</title>
        <authorList>
            <person name="Tsai I.J."/>
        </authorList>
    </citation>
    <scope>NUCLEOTIDE SEQUENCE</scope>
    <source>
        <strain evidence="6">160909Yilan</strain>
    </source>
</reference>
<dbReference type="GO" id="GO:0008270">
    <property type="term" value="F:zinc ion binding"/>
    <property type="evidence" value="ECO:0007669"/>
    <property type="project" value="UniProtKB-KW"/>
</dbReference>
<dbReference type="Pfam" id="PF01753">
    <property type="entry name" value="zf-MYND"/>
    <property type="match status" value="1"/>
</dbReference>
<dbReference type="PROSITE" id="PS01360">
    <property type="entry name" value="ZF_MYND_1"/>
    <property type="match status" value="1"/>
</dbReference>
<keyword evidence="3" id="KW-0862">Zinc</keyword>
<organism evidence="6 7">
    <name type="scientific">Mycena sanguinolenta</name>
    <dbReference type="NCBI Taxonomy" id="230812"/>
    <lineage>
        <taxon>Eukaryota</taxon>
        <taxon>Fungi</taxon>
        <taxon>Dikarya</taxon>
        <taxon>Basidiomycota</taxon>
        <taxon>Agaricomycotina</taxon>
        <taxon>Agaricomycetes</taxon>
        <taxon>Agaricomycetidae</taxon>
        <taxon>Agaricales</taxon>
        <taxon>Marasmiineae</taxon>
        <taxon>Mycenaceae</taxon>
        <taxon>Mycena</taxon>
    </lineage>
</organism>